<reference evidence="1" key="2">
    <citation type="submission" date="2020-05" db="EMBL/GenBank/DDBJ databases">
        <authorList>
            <person name="Kim H.-S."/>
            <person name="Proctor R.H."/>
            <person name="Brown D.W."/>
        </authorList>
    </citation>
    <scope>NUCLEOTIDE SEQUENCE</scope>
    <source>
        <strain evidence="1">NRRL 22465</strain>
    </source>
</reference>
<proteinExistence type="predicted"/>
<sequence length="73" mass="8587">MCRITFTGWKCVHCGKVRAIKEDRRVSCKNVKDKKRCEGITNEYSYQDWICETCHQDLAADDDTHYTYGTTPY</sequence>
<reference evidence="1" key="1">
    <citation type="journal article" date="2020" name="BMC Genomics">
        <title>Correction to: Identification and distribution of gene clusters required for synthesis of sphingolipid metabolism inhibitors in diverse species of the filamentous fungus Fusarium.</title>
        <authorList>
            <person name="Kim H.S."/>
            <person name="Lohmar J.M."/>
            <person name="Busman M."/>
            <person name="Brown D.W."/>
            <person name="Naumann T.A."/>
            <person name="Divon H.H."/>
            <person name="Lysoe E."/>
            <person name="Uhlig S."/>
            <person name="Proctor R.H."/>
        </authorList>
    </citation>
    <scope>NUCLEOTIDE SEQUENCE</scope>
    <source>
        <strain evidence="1">NRRL 22465</strain>
    </source>
</reference>
<dbReference type="OrthoDB" id="10503002at2759"/>
<keyword evidence="2" id="KW-1185">Reference proteome</keyword>
<dbReference type="Proteomes" id="UP000635477">
    <property type="component" value="Unassembled WGS sequence"/>
</dbReference>
<dbReference type="EMBL" id="JABEYC010000189">
    <property type="protein sequence ID" value="KAF4981020.1"/>
    <property type="molecule type" value="Genomic_DNA"/>
</dbReference>
<dbReference type="AlphaFoldDB" id="A0A8H4UPZ5"/>
<evidence type="ECO:0000313" key="2">
    <source>
        <dbReference type="Proteomes" id="UP000635477"/>
    </source>
</evidence>
<accession>A0A8H4UPZ5</accession>
<comment type="caution">
    <text evidence="1">The sequence shown here is derived from an EMBL/GenBank/DDBJ whole genome shotgun (WGS) entry which is preliminary data.</text>
</comment>
<gene>
    <name evidence="1" type="ORF">FZEAL_3072</name>
</gene>
<protein>
    <submittedName>
        <fullName evidence="1">Uncharacterized protein</fullName>
    </submittedName>
</protein>
<organism evidence="1 2">
    <name type="scientific">Fusarium zealandicum</name>
    <dbReference type="NCBI Taxonomy" id="1053134"/>
    <lineage>
        <taxon>Eukaryota</taxon>
        <taxon>Fungi</taxon>
        <taxon>Dikarya</taxon>
        <taxon>Ascomycota</taxon>
        <taxon>Pezizomycotina</taxon>
        <taxon>Sordariomycetes</taxon>
        <taxon>Hypocreomycetidae</taxon>
        <taxon>Hypocreales</taxon>
        <taxon>Nectriaceae</taxon>
        <taxon>Fusarium</taxon>
        <taxon>Fusarium staphyleae species complex</taxon>
    </lineage>
</organism>
<evidence type="ECO:0000313" key="1">
    <source>
        <dbReference type="EMBL" id="KAF4981020.1"/>
    </source>
</evidence>
<name>A0A8H4UPZ5_9HYPO</name>